<reference evidence="2 3" key="1">
    <citation type="submission" date="2023-07" db="EMBL/GenBank/DDBJ databases">
        <title>Genomic Encyclopedia of Type Strains, Phase IV (KMG-IV): sequencing the most valuable type-strain genomes for metagenomic binning, comparative biology and taxonomic classification.</title>
        <authorList>
            <person name="Goeker M."/>
        </authorList>
    </citation>
    <scope>NUCLEOTIDE SEQUENCE [LARGE SCALE GENOMIC DNA]</scope>
    <source>
        <strain evidence="2 3">DSM 15448</strain>
    </source>
</reference>
<dbReference type="RefSeq" id="WP_307067689.1">
    <property type="nucleotide sequence ID" value="NZ_JAUSUP010000003.1"/>
</dbReference>
<keyword evidence="1" id="KW-1133">Transmembrane helix</keyword>
<gene>
    <name evidence="2" type="ORF">J2R98_001545</name>
</gene>
<protein>
    <submittedName>
        <fullName evidence="2">Uncharacterized protein</fullName>
    </submittedName>
</protein>
<evidence type="ECO:0000256" key="1">
    <source>
        <dbReference type="SAM" id="Phobius"/>
    </source>
</evidence>
<sequence>MKNWLSTMGHVIRRINWKMVFLIIAGAVSITIIAIVAIFGVLLFLEHFDGREPETIQNFNKGIIMKDVWFHSSV</sequence>
<organism evidence="2 3">
    <name type="scientific">Alkalibacillus filiformis</name>
    <dbReference type="NCBI Taxonomy" id="200990"/>
    <lineage>
        <taxon>Bacteria</taxon>
        <taxon>Bacillati</taxon>
        <taxon>Bacillota</taxon>
        <taxon>Bacilli</taxon>
        <taxon>Bacillales</taxon>
        <taxon>Bacillaceae</taxon>
        <taxon>Alkalibacillus</taxon>
    </lineage>
</organism>
<accession>A0ABU0DTE2</accession>
<name>A0ABU0DTE2_9BACI</name>
<keyword evidence="3" id="KW-1185">Reference proteome</keyword>
<keyword evidence="1" id="KW-0472">Membrane</keyword>
<proteinExistence type="predicted"/>
<keyword evidence="1" id="KW-0812">Transmembrane</keyword>
<feature type="transmembrane region" description="Helical" evidence="1">
    <location>
        <begin position="20"/>
        <end position="45"/>
    </location>
</feature>
<evidence type="ECO:0000313" key="2">
    <source>
        <dbReference type="EMBL" id="MDQ0351728.1"/>
    </source>
</evidence>
<comment type="caution">
    <text evidence="2">The sequence shown here is derived from an EMBL/GenBank/DDBJ whole genome shotgun (WGS) entry which is preliminary data.</text>
</comment>
<dbReference type="EMBL" id="JAUSUP010000003">
    <property type="protein sequence ID" value="MDQ0351728.1"/>
    <property type="molecule type" value="Genomic_DNA"/>
</dbReference>
<dbReference type="Proteomes" id="UP001236723">
    <property type="component" value="Unassembled WGS sequence"/>
</dbReference>
<evidence type="ECO:0000313" key="3">
    <source>
        <dbReference type="Proteomes" id="UP001236723"/>
    </source>
</evidence>